<dbReference type="RefSeq" id="WP_024569424.1">
    <property type="nucleotide sequence ID" value="NZ_CP037900.1"/>
</dbReference>
<name>A0A482IN64_9BURK</name>
<organism evidence="1 2">
    <name type="scientific">Cupriavidus metallidurans</name>
    <dbReference type="NCBI Taxonomy" id="119219"/>
    <lineage>
        <taxon>Bacteria</taxon>
        <taxon>Pseudomonadati</taxon>
        <taxon>Pseudomonadota</taxon>
        <taxon>Betaproteobacteria</taxon>
        <taxon>Burkholderiales</taxon>
        <taxon>Burkholderiaceae</taxon>
        <taxon>Cupriavidus</taxon>
    </lineage>
</organism>
<sequence length="143" mass="15742">MSIGPFNTGRDVVLDVTLPTGPLRLPSTTTGWEAKPKYKQIESIAITGENNHANIPIGWTGTIELDRTDNVVSDAFATIEANYYAGINIGYATITETISESNGSVTQYRYTKVSLRLEENGKFVGDDRVQVKIGFDASRRIRL</sequence>
<dbReference type="EMBL" id="CP037900">
    <property type="protein sequence ID" value="QBP09376.1"/>
    <property type="molecule type" value="Genomic_DNA"/>
</dbReference>
<gene>
    <name evidence="1" type="ORF">DDF84_006200</name>
</gene>
<proteinExistence type="predicted"/>
<protein>
    <submittedName>
        <fullName evidence="1">Uncharacterized protein</fullName>
    </submittedName>
</protein>
<dbReference type="AlphaFoldDB" id="A0A482IN64"/>
<evidence type="ECO:0000313" key="1">
    <source>
        <dbReference type="EMBL" id="QBP09376.1"/>
    </source>
</evidence>
<dbReference type="OrthoDB" id="6934054at2"/>
<accession>A0A482IN64</accession>
<evidence type="ECO:0000313" key="2">
    <source>
        <dbReference type="Proteomes" id="UP000253772"/>
    </source>
</evidence>
<dbReference type="Proteomes" id="UP000253772">
    <property type="component" value="Chromosome c1"/>
</dbReference>
<reference evidence="1 2" key="1">
    <citation type="submission" date="2019-03" db="EMBL/GenBank/DDBJ databases">
        <title>Comparative insights into the high quality Complete genome sequence of highly metal resistant Cupriavidus metallidurans strain BS1 isolated from a gold-copper mine.</title>
        <authorList>
            <person name="Mazhar H.S."/>
            <person name="Rensing C."/>
        </authorList>
    </citation>
    <scope>NUCLEOTIDE SEQUENCE [LARGE SCALE GENOMIC DNA]</scope>
    <source>
        <strain evidence="1 2">BS1</strain>
    </source>
</reference>